<proteinExistence type="predicted"/>
<dbReference type="STRING" id="1137284.GCA_001418205_02094"/>
<dbReference type="Proteomes" id="UP000182769">
    <property type="component" value="Unassembled WGS sequence"/>
</dbReference>
<name>A0A0K6IM90_9GAMM</name>
<protein>
    <submittedName>
        <fullName evidence="1">Uncharacterized protein</fullName>
    </submittedName>
</protein>
<gene>
    <name evidence="1" type="ORF">Ga0061065_10649</name>
</gene>
<dbReference type="OrthoDB" id="6086524at2"/>
<evidence type="ECO:0000313" key="2">
    <source>
        <dbReference type="Proteomes" id="UP000182769"/>
    </source>
</evidence>
<accession>A0A0K6IM90</accession>
<evidence type="ECO:0000313" key="1">
    <source>
        <dbReference type="EMBL" id="CUB04230.1"/>
    </source>
</evidence>
<dbReference type="RefSeq" id="WP_055463182.1">
    <property type="nucleotide sequence ID" value="NZ_CYHG01000006.1"/>
</dbReference>
<reference evidence="2" key="1">
    <citation type="submission" date="2015-08" db="EMBL/GenBank/DDBJ databases">
        <authorList>
            <person name="Varghese N."/>
        </authorList>
    </citation>
    <scope>NUCLEOTIDE SEQUENCE [LARGE SCALE GENOMIC DNA]</scope>
    <source>
        <strain evidence="2">JCM 18476</strain>
    </source>
</reference>
<organism evidence="1 2">
    <name type="scientific">Marinomonas fungiae</name>
    <dbReference type="NCBI Taxonomy" id="1137284"/>
    <lineage>
        <taxon>Bacteria</taxon>
        <taxon>Pseudomonadati</taxon>
        <taxon>Pseudomonadota</taxon>
        <taxon>Gammaproteobacteria</taxon>
        <taxon>Oceanospirillales</taxon>
        <taxon>Oceanospirillaceae</taxon>
        <taxon>Marinomonas</taxon>
    </lineage>
</organism>
<dbReference type="EMBL" id="CYHG01000006">
    <property type="protein sequence ID" value="CUB04230.1"/>
    <property type="molecule type" value="Genomic_DNA"/>
</dbReference>
<sequence>MAHFSITGLNTTYSAVMLASTSRAADATLTSSTSNTMQDALADVSAALVDQQNDTEALEGSSFALIRPKGDPFNLYQNQPELREKAKELAERLDGPIHDANAGNFFYQDSMGDFLRAGVLTDPEFLDMAASMSDDELADFAATIKGMVLPASSNYTIQNEEDRSYKDKVAEFVQVLKSSDTSDREAILQQSADYAAEVDVDDLAIFEQNVFGQMQSKAKYAPYRSETSSNNLHNYISAVVAIDDPAALTDQLGHMSDDAQQGLLSVYGLDTELGNRLAQLAGPEGNGLPTSLLSALGSMADSVKMASFISQVKVDFGQAWFGDEALLKDNEESQSREFALDSITSMVSMLEQYDFSDEQLETMGSELNGLSNPDKRAYIEITATGLDDMLQSKVDENFDKKNLDEALEVVSNLRSNENVLSLVNGATMMSP</sequence>
<dbReference type="AlphaFoldDB" id="A0A0K6IM90"/>
<keyword evidence="2" id="KW-1185">Reference proteome</keyword>